<dbReference type="OrthoDB" id="991447at2759"/>
<accession>A0A1Q3APK5</accession>
<name>A0A1Q3APK5_CEPFO</name>
<gene>
    <name evidence="1" type="ORF">CFOL_v3_01029</name>
</gene>
<evidence type="ECO:0000313" key="2">
    <source>
        <dbReference type="Proteomes" id="UP000187406"/>
    </source>
</evidence>
<reference evidence="2" key="1">
    <citation type="submission" date="2016-04" db="EMBL/GenBank/DDBJ databases">
        <title>Cephalotus genome sequencing.</title>
        <authorList>
            <person name="Fukushima K."/>
            <person name="Hasebe M."/>
            <person name="Fang X."/>
        </authorList>
    </citation>
    <scope>NUCLEOTIDE SEQUENCE [LARGE SCALE GENOMIC DNA]</scope>
    <source>
        <strain evidence="2">cv. St1</strain>
    </source>
</reference>
<dbReference type="Proteomes" id="UP000187406">
    <property type="component" value="Unassembled WGS sequence"/>
</dbReference>
<sequence>MASSSHAYLPAPPVFRGENYEFWSVKMKAFLRAYDLWEIVEKGYEPPAETDVQQTVAQFKKQKEESSKNFKDLSFLHSAVAESIFSRIVGAATLQEAWNTLQKEFQGPES</sequence>
<organism evidence="1 2">
    <name type="scientific">Cephalotus follicularis</name>
    <name type="common">Albany pitcher plant</name>
    <dbReference type="NCBI Taxonomy" id="3775"/>
    <lineage>
        <taxon>Eukaryota</taxon>
        <taxon>Viridiplantae</taxon>
        <taxon>Streptophyta</taxon>
        <taxon>Embryophyta</taxon>
        <taxon>Tracheophyta</taxon>
        <taxon>Spermatophyta</taxon>
        <taxon>Magnoliopsida</taxon>
        <taxon>eudicotyledons</taxon>
        <taxon>Gunneridae</taxon>
        <taxon>Pentapetalae</taxon>
        <taxon>rosids</taxon>
        <taxon>fabids</taxon>
        <taxon>Oxalidales</taxon>
        <taxon>Cephalotaceae</taxon>
        <taxon>Cephalotus</taxon>
    </lineage>
</organism>
<protein>
    <submittedName>
        <fullName evidence="1">DUF4219 domain-containing protein</fullName>
    </submittedName>
</protein>
<dbReference type="PANTHER" id="PTHR35317:SF35">
    <property type="entry name" value="DUF4219 DOMAIN-CONTAINING PROTEIN"/>
    <property type="match status" value="1"/>
</dbReference>
<evidence type="ECO:0000313" key="1">
    <source>
        <dbReference type="EMBL" id="GAV57492.1"/>
    </source>
</evidence>
<dbReference type="AlphaFoldDB" id="A0A1Q3APK5"/>
<dbReference type="Pfam" id="PF14223">
    <property type="entry name" value="Retrotran_gag_2"/>
    <property type="match status" value="1"/>
</dbReference>
<comment type="caution">
    <text evidence="1">The sequence shown here is derived from an EMBL/GenBank/DDBJ whole genome shotgun (WGS) entry which is preliminary data.</text>
</comment>
<dbReference type="EMBL" id="BDDD01000033">
    <property type="protein sequence ID" value="GAV57492.1"/>
    <property type="molecule type" value="Genomic_DNA"/>
</dbReference>
<dbReference type="InParanoid" id="A0A1Q3APK5"/>
<proteinExistence type="predicted"/>
<keyword evidence="2" id="KW-1185">Reference proteome</keyword>
<dbReference type="PANTHER" id="PTHR35317">
    <property type="entry name" value="OS04G0629600 PROTEIN"/>
    <property type="match status" value="1"/>
</dbReference>